<name>A0A8J2L8J7_9HEXA</name>
<feature type="non-terminal residue" evidence="1">
    <location>
        <position position="1"/>
    </location>
</feature>
<evidence type="ECO:0000313" key="2">
    <source>
        <dbReference type="Proteomes" id="UP000708208"/>
    </source>
</evidence>
<organism evidence="1 2">
    <name type="scientific">Allacma fusca</name>
    <dbReference type="NCBI Taxonomy" id="39272"/>
    <lineage>
        <taxon>Eukaryota</taxon>
        <taxon>Metazoa</taxon>
        <taxon>Ecdysozoa</taxon>
        <taxon>Arthropoda</taxon>
        <taxon>Hexapoda</taxon>
        <taxon>Collembola</taxon>
        <taxon>Symphypleona</taxon>
        <taxon>Sminthuridae</taxon>
        <taxon>Allacma</taxon>
    </lineage>
</organism>
<dbReference type="EMBL" id="CAJVCH010542614">
    <property type="protein sequence ID" value="CAG7827200.1"/>
    <property type="molecule type" value="Genomic_DNA"/>
</dbReference>
<reference evidence="1" key="1">
    <citation type="submission" date="2021-06" db="EMBL/GenBank/DDBJ databases">
        <authorList>
            <person name="Hodson N. C."/>
            <person name="Mongue J. A."/>
            <person name="Jaron S. K."/>
        </authorList>
    </citation>
    <scope>NUCLEOTIDE SEQUENCE</scope>
</reference>
<dbReference type="AlphaFoldDB" id="A0A8J2L8J7"/>
<comment type="caution">
    <text evidence="1">The sequence shown here is derived from an EMBL/GenBank/DDBJ whole genome shotgun (WGS) entry which is preliminary data.</text>
</comment>
<keyword evidence="2" id="KW-1185">Reference proteome</keyword>
<sequence>SATIDEEKEWVKENFNELRVDQGTTAVSEESVEKIIATFRSKTTASGAIKLSNYLKINLIGPLRYATTGCASKQRLPLWIRAGNSEAICFDGWNNHHVFICSYEITTARLRITIFYETYQDKYRQLGLGFSP</sequence>
<accession>A0A8J2L8J7</accession>
<gene>
    <name evidence="1" type="ORF">AFUS01_LOCUS37199</name>
</gene>
<proteinExistence type="predicted"/>
<evidence type="ECO:0000313" key="1">
    <source>
        <dbReference type="EMBL" id="CAG7827200.1"/>
    </source>
</evidence>
<protein>
    <submittedName>
        <fullName evidence="1">Uncharacterized protein</fullName>
    </submittedName>
</protein>
<feature type="non-terminal residue" evidence="1">
    <location>
        <position position="132"/>
    </location>
</feature>
<dbReference type="Proteomes" id="UP000708208">
    <property type="component" value="Unassembled WGS sequence"/>
</dbReference>